<feature type="non-terminal residue" evidence="4">
    <location>
        <position position="258"/>
    </location>
</feature>
<dbReference type="STRING" id="230819.A0A5C3KR01"/>
<dbReference type="SUPFAM" id="SSF52540">
    <property type="entry name" value="P-loop containing nucleoside triphosphate hydrolases"/>
    <property type="match status" value="1"/>
</dbReference>
<protein>
    <submittedName>
        <fullName evidence="4">Chromatin associated protein KTI12</fullName>
    </submittedName>
</protein>
<dbReference type="GO" id="GO:0005524">
    <property type="term" value="F:ATP binding"/>
    <property type="evidence" value="ECO:0007669"/>
    <property type="project" value="UniProtKB-KW"/>
</dbReference>
<organism evidence="4 5">
    <name type="scientific">Coprinopsis marcescibilis</name>
    <name type="common">Agaric fungus</name>
    <name type="synonym">Psathyrella marcescibilis</name>
    <dbReference type="NCBI Taxonomy" id="230819"/>
    <lineage>
        <taxon>Eukaryota</taxon>
        <taxon>Fungi</taxon>
        <taxon>Dikarya</taxon>
        <taxon>Basidiomycota</taxon>
        <taxon>Agaricomycotina</taxon>
        <taxon>Agaricomycetes</taxon>
        <taxon>Agaricomycetidae</taxon>
        <taxon>Agaricales</taxon>
        <taxon>Agaricineae</taxon>
        <taxon>Psathyrellaceae</taxon>
        <taxon>Coprinopsis</taxon>
    </lineage>
</organism>
<comment type="similarity">
    <text evidence="3">Belongs to the KTI12 family.</text>
</comment>
<evidence type="ECO:0000256" key="2">
    <source>
        <dbReference type="ARBA" id="ARBA00022840"/>
    </source>
</evidence>
<reference evidence="4 5" key="1">
    <citation type="journal article" date="2019" name="Nat. Ecol. Evol.">
        <title>Megaphylogeny resolves global patterns of mushroom evolution.</title>
        <authorList>
            <person name="Varga T."/>
            <person name="Krizsan K."/>
            <person name="Foldi C."/>
            <person name="Dima B."/>
            <person name="Sanchez-Garcia M."/>
            <person name="Sanchez-Ramirez S."/>
            <person name="Szollosi G.J."/>
            <person name="Szarkandi J.G."/>
            <person name="Papp V."/>
            <person name="Albert L."/>
            <person name="Andreopoulos W."/>
            <person name="Angelini C."/>
            <person name="Antonin V."/>
            <person name="Barry K.W."/>
            <person name="Bougher N.L."/>
            <person name="Buchanan P."/>
            <person name="Buyck B."/>
            <person name="Bense V."/>
            <person name="Catcheside P."/>
            <person name="Chovatia M."/>
            <person name="Cooper J."/>
            <person name="Damon W."/>
            <person name="Desjardin D."/>
            <person name="Finy P."/>
            <person name="Geml J."/>
            <person name="Haridas S."/>
            <person name="Hughes K."/>
            <person name="Justo A."/>
            <person name="Karasinski D."/>
            <person name="Kautmanova I."/>
            <person name="Kiss B."/>
            <person name="Kocsube S."/>
            <person name="Kotiranta H."/>
            <person name="LaButti K.M."/>
            <person name="Lechner B.E."/>
            <person name="Liimatainen K."/>
            <person name="Lipzen A."/>
            <person name="Lukacs Z."/>
            <person name="Mihaltcheva S."/>
            <person name="Morgado L.N."/>
            <person name="Niskanen T."/>
            <person name="Noordeloos M.E."/>
            <person name="Ohm R.A."/>
            <person name="Ortiz-Santana B."/>
            <person name="Ovrebo C."/>
            <person name="Racz N."/>
            <person name="Riley R."/>
            <person name="Savchenko A."/>
            <person name="Shiryaev A."/>
            <person name="Soop K."/>
            <person name="Spirin V."/>
            <person name="Szebenyi C."/>
            <person name="Tomsovsky M."/>
            <person name="Tulloss R.E."/>
            <person name="Uehling J."/>
            <person name="Grigoriev I.V."/>
            <person name="Vagvolgyi C."/>
            <person name="Papp T."/>
            <person name="Martin F.M."/>
            <person name="Miettinen O."/>
            <person name="Hibbett D.S."/>
            <person name="Nagy L.G."/>
        </authorList>
    </citation>
    <scope>NUCLEOTIDE SEQUENCE [LARGE SCALE GENOMIC DNA]</scope>
    <source>
        <strain evidence="4 5">CBS 121175</strain>
    </source>
</reference>
<dbReference type="EMBL" id="ML210237">
    <property type="protein sequence ID" value="TFK22585.1"/>
    <property type="molecule type" value="Genomic_DNA"/>
</dbReference>
<dbReference type="Gene3D" id="3.40.50.300">
    <property type="entry name" value="P-loop containing nucleotide triphosphate hydrolases"/>
    <property type="match status" value="1"/>
</dbReference>
<evidence type="ECO:0000256" key="3">
    <source>
        <dbReference type="ARBA" id="ARBA00025768"/>
    </source>
</evidence>
<dbReference type="InterPro" id="IPR013641">
    <property type="entry name" value="KTI12/PSTK"/>
</dbReference>
<dbReference type="Proteomes" id="UP000307440">
    <property type="component" value="Unassembled WGS sequence"/>
</dbReference>
<dbReference type="PANTHER" id="PTHR12435">
    <property type="match status" value="1"/>
</dbReference>
<evidence type="ECO:0000256" key="1">
    <source>
        <dbReference type="ARBA" id="ARBA00022741"/>
    </source>
</evidence>
<accession>A0A5C3KR01</accession>
<dbReference type="Pfam" id="PF08433">
    <property type="entry name" value="KTI12"/>
    <property type="match status" value="1"/>
</dbReference>
<evidence type="ECO:0000313" key="5">
    <source>
        <dbReference type="Proteomes" id="UP000307440"/>
    </source>
</evidence>
<evidence type="ECO:0000313" key="4">
    <source>
        <dbReference type="EMBL" id="TFK22585.1"/>
    </source>
</evidence>
<dbReference type="AlphaFoldDB" id="A0A5C3KR01"/>
<dbReference type="InterPro" id="IPR027417">
    <property type="entry name" value="P-loop_NTPase"/>
</dbReference>
<keyword evidence="2" id="KW-0067">ATP-binding</keyword>
<gene>
    <name evidence="4" type="ORF">FA15DRAFT_671378</name>
</gene>
<keyword evidence="1" id="KW-0547">Nucleotide-binding</keyword>
<proteinExistence type="inferred from homology"/>
<sequence length="258" mass="28958">MVCIYRLTIYPIRHRRSKDSRSEKPARGSLFAAIQRHMAQDKILIVDSLNYIKGFRYQIYCAAREMKLRVCTIYVVAPPDTCREWNAVRQDGKCYSSETLDNLIMRYEEPSSMVRWDSPLFTILWTDESVPADAIWDSITKGNVKPPNGATLSVAKAPSDALHVLEQTANSMVSGILAEVSNTGAGGGPVKVRLSSEITVTLSLPPRNITLSELQRLKRQFVTVHKKAITLGSTEQGRVDWAAEQIASKFSLYLEEHL</sequence>
<dbReference type="OrthoDB" id="9972657at2759"/>
<name>A0A5C3KR01_COPMA</name>
<keyword evidence="5" id="KW-1185">Reference proteome</keyword>